<gene>
    <name evidence="1" type="ORF">BDM02DRAFT_2475808</name>
</gene>
<reference evidence="1" key="1">
    <citation type="submission" date="2019-10" db="EMBL/GenBank/DDBJ databases">
        <authorList>
            <consortium name="DOE Joint Genome Institute"/>
            <person name="Kuo A."/>
            <person name="Miyauchi S."/>
            <person name="Kiss E."/>
            <person name="Drula E."/>
            <person name="Kohler A."/>
            <person name="Sanchez-Garcia M."/>
            <person name="Andreopoulos B."/>
            <person name="Barry K.W."/>
            <person name="Bonito G."/>
            <person name="Buee M."/>
            <person name="Carver A."/>
            <person name="Chen C."/>
            <person name="Cichocki N."/>
            <person name="Clum A."/>
            <person name="Culley D."/>
            <person name="Crous P.W."/>
            <person name="Fauchery L."/>
            <person name="Girlanda M."/>
            <person name="Hayes R."/>
            <person name="Keri Z."/>
            <person name="Labutti K."/>
            <person name="Lipzen A."/>
            <person name="Lombard V."/>
            <person name="Magnuson J."/>
            <person name="Maillard F."/>
            <person name="Morin E."/>
            <person name="Murat C."/>
            <person name="Nolan M."/>
            <person name="Ohm R."/>
            <person name="Pangilinan J."/>
            <person name="Pereira M."/>
            <person name="Perotto S."/>
            <person name="Peter M."/>
            <person name="Riley R."/>
            <person name="Sitrit Y."/>
            <person name="Stielow B."/>
            <person name="Szollosi G."/>
            <person name="Zifcakova L."/>
            <person name="Stursova M."/>
            <person name="Spatafora J.W."/>
            <person name="Tedersoo L."/>
            <person name="Vaario L.-M."/>
            <person name="Yamada A."/>
            <person name="Yan M."/>
            <person name="Wang P."/>
            <person name="Xu J."/>
            <person name="Bruns T."/>
            <person name="Baldrian P."/>
            <person name="Vilgalys R."/>
            <person name="Henrissat B."/>
            <person name="Grigoriev I.V."/>
            <person name="Hibbett D."/>
            <person name="Nagy L.G."/>
            <person name="Martin F.M."/>
        </authorList>
    </citation>
    <scope>NUCLEOTIDE SEQUENCE</scope>
    <source>
        <strain evidence="1">P2</strain>
    </source>
</reference>
<accession>A0ACB6ZE91</accession>
<organism evidence="1 2">
    <name type="scientific">Thelephora ganbajun</name>
    <name type="common">Ganba fungus</name>
    <dbReference type="NCBI Taxonomy" id="370292"/>
    <lineage>
        <taxon>Eukaryota</taxon>
        <taxon>Fungi</taxon>
        <taxon>Dikarya</taxon>
        <taxon>Basidiomycota</taxon>
        <taxon>Agaricomycotina</taxon>
        <taxon>Agaricomycetes</taxon>
        <taxon>Thelephorales</taxon>
        <taxon>Thelephoraceae</taxon>
        <taxon>Thelephora</taxon>
    </lineage>
</organism>
<dbReference type="EMBL" id="MU118023">
    <property type="protein sequence ID" value="KAF9647946.1"/>
    <property type="molecule type" value="Genomic_DNA"/>
</dbReference>
<comment type="caution">
    <text evidence="1">The sequence shown here is derived from an EMBL/GenBank/DDBJ whole genome shotgun (WGS) entry which is preliminary data.</text>
</comment>
<name>A0ACB6ZE91_THEGA</name>
<evidence type="ECO:0000313" key="1">
    <source>
        <dbReference type="EMBL" id="KAF9647946.1"/>
    </source>
</evidence>
<sequence>MRNPLRPRPHLCPVIHPQYLLTSLPRTSGLRIRPRKATRIPTTCSRVPCPWNERIPQNPSAVQAQTFGIVGCNSCKMRQDKDSVTHLRLKRHGRTEQNTPFHLNPSRWYSRRRSIPQCLFNSIAEIVTFSTGLDTSAVVTRRRFPVQRN</sequence>
<reference evidence="1" key="2">
    <citation type="journal article" date="2020" name="Nat. Commun.">
        <title>Large-scale genome sequencing of mycorrhizal fungi provides insights into the early evolution of symbiotic traits.</title>
        <authorList>
            <person name="Miyauchi S."/>
            <person name="Kiss E."/>
            <person name="Kuo A."/>
            <person name="Drula E."/>
            <person name="Kohler A."/>
            <person name="Sanchez-Garcia M."/>
            <person name="Morin E."/>
            <person name="Andreopoulos B."/>
            <person name="Barry K.W."/>
            <person name="Bonito G."/>
            <person name="Buee M."/>
            <person name="Carver A."/>
            <person name="Chen C."/>
            <person name="Cichocki N."/>
            <person name="Clum A."/>
            <person name="Culley D."/>
            <person name="Crous P.W."/>
            <person name="Fauchery L."/>
            <person name="Girlanda M."/>
            <person name="Hayes R.D."/>
            <person name="Keri Z."/>
            <person name="LaButti K."/>
            <person name="Lipzen A."/>
            <person name="Lombard V."/>
            <person name="Magnuson J."/>
            <person name="Maillard F."/>
            <person name="Murat C."/>
            <person name="Nolan M."/>
            <person name="Ohm R.A."/>
            <person name="Pangilinan J."/>
            <person name="Pereira M.F."/>
            <person name="Perotto S."/>
            <person name="Peter M."/>
            <person name="Pfister S."/>
            <person name="Riley R."/>
            <person name="Sitrit Y."/>
            <person name="Stielow J.B."/>
            <person name="Szollosi G."/>
            <person name="Zifcakova L."/>
            <person name="Stursova M."/>
            <person name="Spatafora J.W."/>
            <person name="Tedersoo L."/>
            <person name="Vaario L.M."/>
            <person name="Yamada A."/>
            <person name="Yan M."/>
            <person name="Wang P."/>
            <person name="Xu J."/>
            <person name="Bruns T."/>
            <person name="Baldrian P."/>
            <person name="Vilgalys R."/>
            <person name="Dunand C."/>
            <person name="Henrissat B."/>
            <person name="Grigoriev I.V."/>
            <person name="Hibbett D."/>
            <person name="Nagy L.G."/>
            <person name="Martin F.M."/>
        </authorList>
    </citation>
    <scope>NUCLEOTIDE SEQUENCE</scope>
    <source>
        <strain evidence="1">P2</strain>
    </source>
</reference>
<keyword evidence="2" id="KW-1185">Reference proteome</keyword>
<dbReference type="Proteomes" id="UP000886501">
    <property type="component" value="Unassembled WGS sequence"/>
</dbReference>
<proteinExistence type="predicted"/>
<protein>
    <submittedName>
        <fullName evidence="1">Uncharacterized protein</fullName>
    </submittedName>
</protein>
<evidence type="ECO:0000313" key="2">
    <source>
        <dbReference type="Proteomes" id="UP000886501"/>
    </source>
</evidence>